<dbReference type="Gene3D" id="3.30.70.20">
    <property type="match status" value="1"/>
</dbReference>
<dbReference type="SUPFAM" id="SSF51905">
    <property type="entry name" value="FAD/NAD(P)-binding domain"/>
    <property type="match status" value="1"/>
</dbReference>
<dbReference type="RefSeq" id="WP_144731648.1">
    <property type="nucleotide sequence ID" value="NZ_ML675584.1"/>
</dbReference>
<dbReference type="SUPFAM" id="SSF54373">
    <property type="entry name" value="FAD-linked reductases, C-terminal domain"/>
    <property type="match status" value="1"/>
</dbReference>
<dbReference type="InterPro" id="IPR023753">
    <property type="entry name" value="FAD/NAD-binding_dom"/>
</dbReference>
<comment type="caution">
    <text evidence="6">The sequence shown here is derived from an EMBL/GenBank/DDBJ whole genome shotgun (WGS) entry which is preliminary data.</text>
</comment>
<name>A0A557SUW7_9ARCH</name>
<dbReference type="Pfam" id="PF07992">
    <property type="entry name" value="Pyr_redox_2"/>
    <property type="match status" value="1"/>
</dbReference>
<reference evidence="6 7" key="1">
    <citation type="journal article" date="2019" name="Front. Microbiol.">
        <title>Ammonia Oxidation by the Arctic Terrestrial Thaumarchaeote Candidatus Nitrosocosmicus arcticus Is Stimulated by Increasing Temperatures.</title>
        <authorList>
            <person name="Alves R.J.E."/>
            <person name="Kerou M."/>
            <person name="Zappe A."/>
            <person name="Bittner R."/>
            <person name="Abby S.S."/>
            <person name="Schmidt H.A."/>
            <person name="Pfeifer K."/>
            <person name="Schleper C."/>
        </authorList>
    </citation>
    <scope>NUCLEOTIDE SEQUENCE [LARGE SCALE GENOMIC DNA]</scope>
    <source>
        <strain evidence="6 7">Kfb</strain>
    </source>
</reference>
<accession>A0A557SUW7</accession>
<dbReference type="PANTHER" id="PTHR43624">
    <property type="entry name" value="ELECTRON TRANSFER FLAVOPROTEIN-QUINONE OXIDOREDUCTASE YDIS-RELATED"/>
    <property type="match status" value="1"/>
</dbReference>
<gene>
    <name evidence="6" type="primary">fixCX</name>
    <name evidence="6" type="ORF">NARC_80132</name>
</gene>
<evidence type="ECO:0000313" key="6">
    <source>
        <dbReference type="EMBL" id="TVP40402.1"/>
    </source>
</evidence>
<dbReference type="Gene3D" id="3.30.9.90">
    <property type="match status" value="1"/>
</dbReference>
<dbReference type="Proteomes" id="UP000315289">
    <property type="component" value="Unassembled WGS sequence"/>
</dbReference>
<evidence type="ECO:0000256" key="2">
    <source>
        <dbReference type="ARBA" id="ARBA00022630"/>
    </source>
</evidence>
<dbReference type="EMBL" id="VOAH01000008">
    <property type="protein sequence ID" value="TVP40402.1"/>
    <property type="molecule type" value="Genomic_DNA"/>
</dbReference>
<evidence type="ECO:0000256" key="3">
    <source>
        <dbReference type="ARBA" id="ARBA00022827"/>
    </source>
</evidence>
<keyword evidence="7" id="KW-1185">Reference proteome</keyword>
<keyword evidence="4" id="KW-0560">Oxidoreductase</keyword>
<proteinExistence type="predicted"/>
<dbReference type="PANTHER" id="PTHR43624:SF2">
    <property type="entry name" value="ELECTRON TRANSFER FLAVOPROTEIN-QUINONE OXIDOREDUCTASE YDIS-RELATED"/>
    <property type="match status" value="1"/>
</dbReference>
<evidence type="ECO:0000256" key="4">
    <source>
        <dbReference type="ARBA" id="ARBA00023002"/>
    </source>
</evidence>
<dbReference type="PRINTS" id="PR00420">
    <property type="entry name" value="RNGMNOXGNASE"/>
</dbReference>
<dbReference type="OrthoDB" id="7950at2157"/>
<evidence type="ECO:0000313" key="7">
    <source>
        <dbReference type="Proteomes" id="UP000315289"/>
    </source>
</evidence>
<dbReference type="SUPFAM" id="SSF54862">
    <property type="entry name" value="4Fe-4S ferredoxins"/>
    <property type="match status" value="1"/>
</dbReference>
<keyword evidence="3" id="KW-0274">FAD</keyword>
<dbReference type="Gene3D" id="3.50.50.60">
    <property type="entry name" value="FAD/NAD(P)-binding domain"/>
    <property type="match status" value="1"/>
</dbReference>
<evidence type="ECO:0000259" key="5">
    <source>
        <dbReference type="Pfam" id="PF07992"/>
    </source>
</evidence>
<comment type="cofactor">
    <cofactor evidence="1">
        <name>FAD</name>
        <dbReference type="ChEBI" id="CHEBI:57692"/>
    </cofactor>
</comment>
<dbReference type="InterPro" id="IPR039651">
    <property type="entry name" value="FixC-like"/>
</dbReference>
<feature type="domain" description="FAD/NAD(P)-binding" evidence="5">
    <location>
        <begin position="4"/>
        <end position="183"/>
    </location>
</feature>
<dbReference type="GO" id="GO:0016491">
    <property type="term" value="F:oxidoreductase activity"/>
    <property type="evidence" value="ECO:0007669"/>
    <property type="project" value="UniProtKB-KW"/>
</dbReference>
<evidence type="ECO:0000256" key="1">
    <source>
        <dbReference type="ARBA" id="ARBA00001974"/>
    </source>
</evidence>
<organism evidence="6 7">
    <name type="scientific">Candidatus Nitrosocosmicus arcticus</name>
    <dbReference type="NCBI Taxonomy" id="2035267"/>
    <lineage>
        <taxon>Archaea</taxon>
        <taxon>Nitrososphaerota</taxon>
        <taxon>Nitrososphaeria</taxon>
        <taxon>Nitrososphaerales</taxon>
        <taxon>Nitrososphaeraceae</taxon>
        <taxon>Candidatus Nitrosocosmicus</taxon>
    </lineage>
</organism>
<keyword evidence="2" id="KW-0285">Flavoprotein</keyword>
<dbReference type="AlphaFoldDB" id="A0A557SUW7"/>
<protein>
    <submittedName>
        <fullName evidence="6">Putative electron-transfer flavoprotein</fullName>
    </submittedName>
</protein>
<sequence>MEQFDVVIIGGGSAGLAALKQLSSKGIQSVLIEAGSTVGTKNVSGGILYSKNPQTGKVYNVDEIFENFLEEKPWERQITKYVLNCVSKDKVLSIDLTDSHEYESNFGCSVLLNKLNSWFAKQSLETAEKNGGGIISGVHVRNISWDDEKGKTIIQTDELDDFEAKAIIAADGVNSEIAEMTGAREKFSPPGLYQGVKVVIKLPEEIIEERFNLSPGEGTAHIFAGDVTLDHIGGGFLYTNIDSLSAGVVCHYDSLISNPTAPNNLVNALLNNPFVKECIKDEVALEPYPDKNLSKMEQLRIKFAVNKLIKRWEKLRFDYYSHEGKKRFLENNEFNSIEDLKSKIDDIHKELLEKYNTRFETDYVELEYSTKLIPDGKRCRMKKPYFKNILFIGDAAGRGLFIGPRIEGLNIGIDDAARASNAIKQAMEKNNLDITSNYLGDLYSQSVQQSPYTTDMKRIDKYYIKTIIDAAGRRIPPQKIGKYGLLFKLFLNNKLRNISIDIVNKIGYNNMLSIIESEETYIRTPMKIAEKLGSKTTSEYSISIPELSQRISSLNYNDDPQSHIKITNSRSEFMKKMVTLCPTKCYSLEGEDIVLQHEGCIECGTCSPETEWRHPRGEKGIEFKYG</sequence>
<dbReference type="InterPro" id="IPR036188">
    <property type="entry name" value="FAD/NAD-bd_sf"/>
</dbReference>